<dbReference type="InterPro" id="IPR059115">
    <property type="entry name" value="Rib"/>
</dbReference>
<dbReference type="Pfam" id="PF08428">
    <property type="entry name" value="Rib"/>
    <property type="match status" value="2"/>
</dbReference>
<accession>A0A931GTE1</accession>
<feature type="signal peptide" evidence="3">
    <location>
        <begin position="1"/>
        <end position="20"/>
    </location>
</feature>
<dbReference type="Gene3D" id="2.60.40.10">
    <property type="entry name" value="Immunoglobulins"/>
    <property type="match status" value="1"/>
</dbReference>
<dbReference type="GO" id="GO:0005975">
    <property type="term" value="P:carbohydrate metabolic process"/>
    <property type="evidence" value="ECO:0007669"/>
    <property type="project" value="UniProtKB-ARBA"/>
</dbReference>
<sequence length="796" mass="81358">MPKRSPFRAAIAGLTAIAIAATPLTVPNQTVLSAAVANAADTRTVTVTGPDNVTITTAETFTVKVSGVTGGKVQLYLDNVAQGNPVELSASGEATPSITPRSYGDHTLTARFIDADGSNPIEDGIKNFKTPYPTEIRLANAGADLTEYDSYHGFTINGKATTPTDLPVLEAGDTYTVRGNMRWDTASGRFYEVAINPPVGSTYVDNSARKLNGNNEDTSWAVGSRGTDTGTVAGQLGNKYYYPYWGETKEGTTYPTINPGYVGMQSTKSYDAFNNYVYDLEAKFKVPEAPGIHVPQFAVYKYKYNFHTLVPMNGAAFKVEAPKLPDRVTQTGVYNAQAAAQDTPPEITEGDTLADAKGFVADADKLPEGTTYDWTTQPTVANPIGVITVTYPDGSTDTVNVPFEVKTKPATTTTVTSTATTTTAATTTAATTTTATSTATTTTAATTTAATTTTATSTATTTTAATTPAATTTTATSTATSTTAATTPATPTTVTSTSGTTSTAATSTAGTTTTSATSTDTTPTTGTTGGNTGGNTGTTPTPEAPKAKSNPAPVQAGETPNAEDFVDNVPAGAKVTWKGEAPKAPAGATTPVTVDATVLITKDGTTTEVPVKVTFTGKSDGAKPVAKPAPAKVAAGATPKAADFVNNIPAGGSAEWKDGTPTTSGNYIVVVKDKNGAVISEVPVTVTFETTQKPAGDKGSSVTAEGRGVIIGSTIGALLSLAVLIGSQTNIQGINAAIDNVQRQLGIYNPQLASEVKNGLPIFGAIAGIAGLIGAIVPVALGVKDGKITFTVKKTQ</sequence>
<dbReference type="AlphaFoldDB" id="A0A931GTE1"/>
<proteinExistence type="predicted"/>
<dbReference type="NCBIfam" id="TIGR02331">
    <property type="entry name" value="rib_alpha"/>
    <property type="match status" value="1"/>
</dbReference>
<keyword evidence="2" id="KW-0812">Transmembrane</keyword>
<feature type="domain" description="Rib" evidence="4">
    <location>
        <begin position="341"/>
        <end position="406"/>
    </location>
</feature>
<dbReference type="InterPro" id="IPR012706">
    <property type="entry name" value="Rib_alpha_Esp_rpt"/>
</dbReference>
<keyword evidence="2" id="KW-1133">Transmembrane helix</keyword>
<evidence type="ECO:0000313" key="6">
    <source>
        <dbReference type="Proteomes" id="UP000658613"/>
    </source>
</evidence>
<feature type="compositionally biased region" description="Low complexity" evidence="1">
    <location>
        <begin position="410"/>
        <end position="526"/>
    </location>
</feature>
<dbReference type="Gene3D" id="2.60.40.2260">
    <property type="match status" value="1"/>
</dbReference>
<dbReference type="PANTHER" id="PTHR45706:SF4">
    <property type="entry name" value="TYROSINE-PROTEIN PHOSPHATASE"/>
    <property type="match status" value="1"/>
</dbReference>
<gene>
    <name evidence="5" type="ORF">IW254_001891</name>
</gene>
<evidence type="ECO:0000256" key="2">
    <source>
        <dbReference type="SAM" id="Phobius"/>
    </source>
</evidence>
<dbReference type="GO" id="GO:0004725">
    <property type="term" value="F:protein tyrosine phosphatase activity"/>
    <property type="evidence" value="ECO:0007669"/>
    <property type="project" value="TreeGrafter"/>
</dbReference>
<feature type="transmembrane region" description="Helical" evidence="2">
    <location>
        <begin position="760"/>
        <end position="783"/>
    </location>
</feature>
<keyword evidence="3" id="KW-0732">Signal</keyword>
<evidence type="ECO:0000256" key="3">
    <source>
        <dbReference type="SAM" id="SignalP"/>
    </source>
</evidence>
<protein>
    <submittedName>
        <fullName evidence="5">Rib/alpha/Esp surface antigen-like repeat protein</fullName>
    </submittedName>
</protein>
<dbReference type="InterPro" id="IPR013783">
    <property type="entry name" value="Ig-like_fold"/>
</dbReference>
<dbReference type="RefSeq" id="WP_196825232.1">
    <property type="nucleotide sequence ID" value="NZ_CP046980.1"/>
</dbReference>
<evidence type="ECO:0000259" key="4">
    <source>
        <dbReference type="Pfam" id="PF08428"/>
    </source>
</evidence>
<feature type="region of interest" description="Disordered" evidence="1">
    <location>
        <begin position="410"/>
        <end position="566"/>
    </location>
</feature>
<keyword evidence="6" id="KW-1185">Reference proteome</keyword>
<feature type="compositionally biased region" description="Gly residues" evidence="1">
    <location>
        <begin position="527"/>
        <end position="536"/>
    </location>
</feature>
<dbReference type="EMBL" id="JADOUE010000001">
    <property type="protein sequence ID" value="MBG6122922.1"/>
    <property type="molecule type" value="Genomic_DNA"/>
</dbReference>
<reference evidence="5" key="1">
    <citation type="submission" date="2020-11" db="EMBL/GenBank/DDBJ databases">
        <title>Sequencing the genomes of 1000 actinobacteria strains.</title>
        <authorList>
            <person name="Klenk H.-P."/>
        </authorList>
    </citation>
    <scope>NUCLEOTIDE SEQUENCE</scope>
    <source>
        <strain evidence="5">DSM 45632</strain>
    </source>
</reference>
<keyword evidence="2" id="KW-0472">Membrane</keyword>
<dbReference type="Proteomes" id="UP000658613">
    <property type="component" value="Unassembled WGS sequence"/>
</dbReference>
<feature type="chain" id="PRO_5039261153" evidence="3">
    <location>
        <begin position="21"/>
        <end position="796"/>
    </location>
</feature>
<dbReference type="PANTHER" id="PTHR45706">
    <property type="entry name" value="TYROSINE-PROTEIN PHOSPHATASE"/>
    <property type="match status" value="1"/>
</dbReference>
<comment type="caution">
    <text evidence="5">The sequence shown here is derived from an EMBL/GenBank/DDBJ whole genome shotgun (WGS) entry which is preliminary data.</text>
</comment>
<name>A0A931GTE1_9CORY</name>
<feature type="domain" description="Rib" evidence="4">
    <location>
        <begin position="549"/>
        <end position="614"/>
    </location>
</feature>
<evidence type="ECO:0000256" key="1">
    <source>
        <dbReference type="SAM" id="MobiDB-lite"/>
    </source>
</evidence>
<evidence type="ECO:0000313" key="5">
    <source>
        <dbReference type="EMBL" id="MBG6122922.1"/>
    </source>
</evidence>
<organism evidence="5 6">
    <name type="scientific">Corynebacterium aquatimens</name>
    <dbReference type="NCBI Taxonomy" id="1190508"/>
    <lineage>
        <taxon>Bacteria</taxon>
        <taxon>Bacillati</taxon>
        <taxon>Actinomycetota</taxon>
        <taxon>Actinomycetes</taxon>
        <taxon>Mycobacteriales</taxon>
        <taxon>Corynebacteriaceae</taxon>
        <taxon>Corynebacterium</taxon>
    </lineage>
</organism>